<evidence type="ECO:0000313" key="13">
    <source>
        <dbReference type="EMBL" id="MBE9405111.1"/>
    </source>
</evidence>
<gene>
    <name evidence="13" type="primary">cydB</name>
    <name evidence="13" type="ORF">IOE58_13295</name>
</gene>
<organism evidence="13 14">
    <name type="scientific">Brachybacterium epidermidis</name>
    <dbReference type="NCBI Taxonomy" id="2781983"/>
    <lineage>
        <taxon>Bacteria</taxon>
        <taxon>Bacillati</taxon>
        <taxon>Actinomycetota</taxon>
        <taxon>Actinomycetes</taxon>
        <taxon>Micrococcales</taxon>
        <taxon>Dermabacteraceae</taxon>
        <taxon>Brachybacterium</taxon>
    </lineage>
</organism>
<feature type="transmembrane region" description="Helical" evidence="12">
    <location>
        <begin position="256"/>
        <end position="281"/>
    </location>
</feature>
<dbReference type="Proteomes" id="UP000644727">
    <property type="component" value="Unassembled WGS sequence"/>
</dbReference>
<evidence type="ECO:0000256" key="2">
    <source>
        <dbReference type="ARBA" id="ARBA00007543"/>
    </source>
</evidence>
<keyword evidence="5" id="KW-0349">Heme</keyword>
<keyword evidence="14" id="KW-1185">Reference proteome</keyword>
<feature type="transmembrane region" description="Helical" evidence="12">
    <location>
        <begin position="229"/>
        <end position="249"/>
    </location>
</feature>
<evidence type="ECO:0000256" key="5">
    <source>
        <dbReference type="ARBA" id="ARBA00022617"/>
    </source>
</evidence>
<evidence type="ECO:0000256" key="7">
    <source>
        <dbReference type="ARBA" id="ARBA00022723"/>
    </source>
</evidence>
<keyword evidence="10" id="KW-0408">Iron</keyword>
<feature type="transmembrane region" description="Helical" evidence="12">
    <location>
        <begin position="301"/>
        <end position="323"/>
    </location>
</feature>
<keyword evidence="6 12" id="KW-0812">Transmembrane</keyword>
<evidence type="ECO:0000256" key="6">
    <source>
        <dbReference type="ARBA" id="ARBA00022692"/>
    </source>
</evidence>
<proteinExistence type="inferred from homology"/>
<evidence type="ECO:0000256" key="4">
    <source>
        <dbReference type="ARBA" id="ARBA00022475"/>
    </source>
</evidence>
<feature type="transmembrane region" description="Helical" evidence="12">
    <location>
        <begin position="127"/>
        <end position="149"/>
    </location>
</feature>
<comment type="similarity">
    <text evidence="2">Belongs to the cytochrome ubiquinol oxidase subunit 2 family.</text>
</comment>
<feature type="transmembrane region" description="Helical" evidence="12">
    <location>
        <begin position="201"/>
        <end position="223"/>
    </location>
</feature>
<dbReference type="Pfam" id="PF02322">
    <property type="entry name" value="Cyt_bd_oxida_II"/>
    <property type="match status" value="1"/>
</dbReference>
<evidence type="ECO:0000256" key="11">
    <source>
        <dbReference type="ARBA" id="ARBA00023136"/>
    </source>
</evidence>
<dbReference type="PANTHER" id="PTHR43141">
    <property type="entry name" value="CYTOCHROME BD2 SUBUNIT II"/>
    <property type="match status" value="1"/>
</dbReference>
<comment type="subcellular location">
    <subcellularLocation>
        <location evidence="1">Cell membrane</location>
        <topology evidence="1">Multi-pass membrane protein</topology>
    </subcellularLocation>
</comment>
<keyword evidence="7" id="KW-0479">Metal-binding</keyword>
<reference evidence="13 14" key="1">
    <citation type="submission" date="2020-10" db="EMBL/GenBank/DDBJ databases">
        <title>Draft genome and description of Brachybacterium epidermidis sp nov.</title>
        <authorList>
            <person name="Boxberger M."/>
            <person name="La Scola B."/>
        </authorList>
    </citation>
    <scope>NUCLEOTIDE SEQUENCE [LARGE SCALE GENOMIC DNA]</scope>
    <source>
        <strain evidence="13 14">Marseille-Q2903</strain>
    </source>
</reference>
<accession>A0ABR9W3T4</accession>
<keyword evidence="9 12" id="KW-1133">Transmembrane helix</keyword>
<evidence type="ECO:0000256" key="9">
    <source>
        <dbReference type="ARBA" id="ARBA00022989"/>
    </source>
</evidence>
<evidence type="ECO:0000256" key="8">
    <source>
        <dbReference type="ARBA" id="ARBA00022982"/>
    </source>
</evidence>
<protein>
    <submittedName>
        <fullName evidence="13">Cytochrome d ubiquinol oxidase subunit II</fullName>
    </submittedName>
</protein>
<keyword evidence="3" id="KW-0813">Transport</keyword>
<comment type="caution">
    <text evidence="13">The sequence shown here is derived from an EMBL/GenBank/DDBJ whole genome shotgun (WGS) entry which is preliminary data.</text>
</comment>
<sequence>MDMIDPTLLQTLWFALIAFFFLGYFLLEGFDFGVEMNVLALGKGDTERRGTIISTIAPIWDGNQVWLLVGGASIFAAFPEWYATLFSGFYLALLLLLVMLIVRVCAFKYRAKHDTPTWTKTWDWVHILSGFLPALLWGVAFANIVRGVAIDGNSWVTTSLLGLLNPFGLLGGIVFVLLFWLHGTLYLTLRTVGELREDANRLAGILILPTIIAGAAFLIWYQLAYSNSALTWLPLLVAAVALVAVAVLNRMRREGAAFMASLTAIGGAGVTLFGGLFPYVLPATNDAANSLTVAGASSSEHTLLVMTIAVVVFMPIVLAYEIWSFWVFRHRIAGPDDPQPPGLVERARGAYREAFDQDGGRRHAES</sequence>
<keyword evidence="4" id="KW-1003">Cell membrane</keyword>
<dbReference type="PANTHER" id="PTHR43141:SF5">
    <property type="entry name" value="CYTOCHROME BD-I UBIQUINOL OXIDASE SUBUNIT 2"/>
    <property type="match status" value="1"/>
</dbReference>
<evidence type="ECO:0000256" key="3">
    <source>
        <dbReference type="ARBA" id="ARBA00022448"/>
    </source>
</evidence>
<feature type="transmembrane region" description="Helical" evidence="12">
    <location>
        <begin position="7"/>
        <end position="27"/>
    </location>
</feature>
<feature type="transmembrane region" description="Helical" evidence="12">
    <location>
        <begin position="169"/>
        <end position="189"/>
    </location>
</feature>
<evidence type="ECO:0000256" key="1">
    <source>
        <dbReference type="ARBA" id="ARBA00004651"/>
    </source>
</evidence>
<evidence type="ECO:0000313" key="14">
    <source>
        <dbReference type="Proteomes" id="UP000644727"/>
    </source>
</evidence>
<dbReference type="PIRSF" id="PIRSF000267">
    <property type="entry name" value="Cyt_oxidse_sub2"/>
    <property type="match status" value="1"/>
</dbReference>
<dbReference type="RefSeq" id="WP_193866842.1">
    <property type="nucleotide sequence ID" value="NZ_JADEYR010000020.1"/>
</dbReference>
<dbReference type="EMBL" id="JADEYR010000020">
    <property type="protein sequence ID" value="MBE9405111.1"/>
    <property type="molecule type" value="Genomic_DNA"/>
</dbReference>
<evidence type="ECO:0000256" key="12">
    <source>
        <dbReference type="SAM" id="Phobius"/>
    </source>
</evidence>
<feature type="transmembrane region" description="Helical" evidence="12">
    <location>
        <begin position="81"/>
        <end position="106"/>
    </location>
</feature>
<dbReference type="InterPro" id="IPR003317">
    <property type="entry name" value="Cyt-d_oxidase_su2"/>
</dbReference>
<name>A0ABR9W3T4_9MICO</name>
<evidence type="ECO:0000256" key="10">
    <source>
        <dbReference type="ARBA" id="ARBA00023004"/>
    </source>
</evidence>
<keyword evidence="11 12" id="KW-0472">Membrane</keyword>
<keyword evidence="8" id="KW-0249">Electron transport</keyword>
<dbReference type="NCBIfam" id="TIGR00203">
    <property type="entry name" value="cydB"/>
    <property type="match status" value="1"/>
</dbReference>